<reference evidence="2" key="1">
    <citation type="journal article" date="2024" name="Proc. Natl. Acad. Sci. U.S.A.">
        <title>Extraordinary preservation of gene collinearity over three hundred million years revealed in homosporous lycophytes.</title>
        <authorList>
            <person name="Li C."/>
            <person name="Wickell D."/>
            <person name="Kuo L.Y."/>
            <person name="Chen X."/>
            <person name="Nie B."/>
            <person name="Liao X."/>
            <person name="Peng D."/>
            <person name="Ji J."/>
            <person name="Jenkins J."/>
            <person name="Williams M."/>
            <person name="Shu S."/>
            <person name="Plott C."/>
            <person name="Barry K."/>
            <person name="Rajasekar S."/>
            <person name="Grimwood J."/>
            <person name="Han X."/>
            <person name="Sun S."/>
            <person name="Hou Z."/>
            <person name="He W."/>
            <person name="Dai G."/>
            <person name="Sun C."/>
            <person name="Schmutz J."/>
            <person name="Leebens-Mack J.H."/>
            <person name="Li F.W."/>
            <person name="Wang L."/>
        </authorList>
    </citation>
    <scope>NUCLEOTIDE SEQUENCE [LARGE SCALE GENOMIC DNA]</scope>
    <source>
        <strain evidence="2">cv. PW_Plant_1</strain>
    </source>
</reference>
<name>A0ACC2CQ00_DIPCM</name>
<evidence type="ECO:0000313" key="2">
    <source>
        <dbReference type="Proteomes" id="UP001162992"/>
    </source>
</evidence>
<protein>
    <submittedName>
        <fullName evidence="1">Uncharacterized protein</fullName>
    </submittedName>
</protein>
<dbReference type="Proteomes" id="UP001162992">
    <property type="component" value="Chromosome 9"/>
</dbReference>
<accession>A0ACC2CQ00</accession>
<gene>
    <name evidence="1" type="ORF">O6H91_09G064200</name>
</gene>
<dbReference type="EMBL" id="CM055100">
    <property type="protein sequence ID" value="KAJ7544083.1"/>
    <property type="molecule type" value="Genomic_DNA"/>
</dbReference>
<comment type="caution">
    <text evidence="1">The sequence shown here is derived from an EMBL/GenBank/DDBJ whole genome shotgun (WGS) entry which is preliminary data.</text>
</comment>
<organism evidence="1 2">
    <name type="scientific">Diphasiastrum complanatum</name>
    <name type="common">Issler's clubmoss</name>
    <name type="synonym">Lycopodium complanatum</name>
    <dbReference type="NCBI Taxonomy" id="34168"/>
    <lineage>
        <taxon>Eukaryota</taxon>
        <taxon>Viridiplantae</taxon>
        <taxon>Streptophyta</taxon>
        <taxon>Embryophyta</taxon>
        <taxon>Tracheophyta</taxon>
        <taxon>Lycopodiopsida</taxon>
        <taxon>Lycopodiales</taxon>
        <taxon>Lycopodiaceae</taxon>
        <taxon>Lycopodioideae</taxon>
        <taxon>Diphasiastrum</taxon>
    </lineage>
</organism>
<keyword evidence="2" id="KW-1185">Reference proteome</keyword>
<proteinExistence type="predicted"/>
<sequence>MCDPFRHANNWLLVQDSDLIPASQGLECLTFGSNMEVDHSPLQHTIAVEDEHPHVPPGIMSDLVHSISASDVEACRQRFADFLLQHTAYELLPESGEVVMLDVTLPVKQAFHILHEKGIPLAPLWDSSRQQIVGMLTASDFIIILRQLGNHGAIMSEEELDSHTIAVWKDEKFALARHADSSQSSSLRQLITVGPNDSLRQVADKLLLYEVATVPVLHTSLQDGSVVQVLLLASLSDILKCTWRHFRHIPSSLPLLLQPIGALRLGTWASEVSGEIGSRTLVKVHADAYLSTALELLLQVGVSALPVVDGNGSLLDVYTRSDITALARNRAYTTIQFNEITVAQALQIGQGGVTPIGPRCHMCVRSNTLRDVVERLSLPGVRRVICVEAGSRYVEGMISLRDVFKFLLG</sequence>
<evidence type="ECO:0000313" key="1">
    <source>
        <dbReference type="EMBL" id="KAJ7544083.1"/>
    </source>
</evidence>